<keyword evidence="2" id="KW-1185">Reference proteome</keyword>
<name>A0A7V7PK47_9HYPH</name>
<dbReference type="RefSeq" id="WP_150974050.1">
    <property type="nucleotide sequence ID" value="NZ_VZDO01000032.1"/>
</dbReference>
<dbReference type="EMBL" id="VZDO01000032">
    <property type="protein sequence ID" value="KAB0675605.1"/>
    <property type="molecule type" value="Genomic_DNA"/>
</dbReference>
<reference evidence="1 2" key="1">
    <citation type="submission" date="2019-09" db="EMBL/GenBank/DDBJ databases">
        <title>YIM 132180 draft genome.</title>
        <authorList>
            <person name="Zhang K."/>
        </authorList>
    </citation>
    <scope>NUCLEOTIDE SEQUENCE [LARGE SCALE GENOMIC DNA]</scope>
    <source>
        <strain evidence="1 2">YIM 132180</strain>
    </source>
</reference>
<protein>
    <submittedName>
        <fullName evidence="1">Uncharacterized protein</fullName>
    </submittedName>
</protein>
<dbReference type="AlphaFoldDB" id="A0A7V7PK47"/>
<sequence>MPTEPMSFAEFKRAQEAVGLTDAQLAQMLGFEDPQHLRRLKTSPDKAHHKRVMPYTARLMRAYVDGYRPSDWPSSESKDRRRGAANTVNVGVLARLDSLEAEIAALRKMVDPGMAGDRSKG</sequence>
<gene>
    <name evidence="1" type="ORF">F6X38_23020</name>
</gene>
<accession>A0A7V7PK47</accession>
<dbReference type="Proteomes" id="UP000432089">
    <property type="component" value="Unassembled WGS sequence"/>
</dbReference>
<evidence type="ECO:0000313" key="2">
    <source>
        <dbReference type="Proteomes" id="UP000432089"/>
    </source>
</evidence>
<organism evidence="1 2">
    <name type="scientific">Plantimonas leprariae</name>
    <dbReference type="NCBI Taxonomy" id="2615207"/>
    <lineage>
        <taxon>Bacteria</taxon>
        <taxon>Pseudomonadati</taxon>
        <taxon>Pseudomonadota</taxon>
        <taxon>Alphaproteobacteria</taxon>
        <taxon>Hyphomicrobiales</taxon>
        <taxon>Aurantimonadaceae</taxon>
        <taxon>Plantimonas</taxon>
    </lineage>
</organism>
<proteinExistence type="predicted"/>
<evidence type="ECO:0000313" key="1">
    <source>
        <dbReference type="EMBL" id="KAB0675605.1"/>
    </source>
</evidence>
<comment type="caution">
    <text evidence="1">The sequence shown here is derived from an EMBL/GenBank/DDBJ whole genome shotgun (WGS) entry which is preliminary data.</text>
</comment>